<evidence type="ECO:0000313" key="4">
    <source>
        <dbReference type="Proteomes" id="UP000243797"/>
    </source>
</evidence>
<dbReference type="EMBL" id="NKHZ01000081">
    <property type="protein sequence ID" value="PNS14819.1"/>
    <property type="molecule type" value="Genomic_DNA"/>
</dbReference>
<name>A0A2K1QIU9_9PEZI</name>
<dbReference type="STRING" id="2082308.A0A2K1QIU9"/>
<dbReference type="InterPro" id="IPR018203">
    <property type="entry name" value="GDP_dissociation_inhibitor"/>
</dbReference>
<dbReference type="PIRSF" id="PIRSF037514">
    <property type="entry name" value="Rab_ger_ger_transf_A_fun"/>
    <property type="match status" value="1"/>
</dbReference>
<dbReference type="Proteomes" id="UP000243797">
    <property type="component" value="Unassembled WGS sequence"/>
</dbReference>
<accession>A0A2K1QIU9</accession>
<dbReference type="FunCoup" id="A0A2K1QIU9">
    <property type="interactions" value="178"/>
</dbReference>
<dbReference type="InterPro" id="IPR017230">
    <property type="entry name" value="Mrs6"/>
</dbReference>
<dbReference type="SUPFAM" id="SSF51905">
    <property type="entry name" value="FAD/NAD(P)-binding domain"/>
    <property type="match status" value="1"/>
</dbReference>
<dbReference type="Pfam" id="PF00996">
    <property type="entry name" value="GDI"/>
    <property type="match status" value="1"/>
</dbReference>
<protein>
    <recommendedName>
        <fullName evidence="2">Rab proteins geranylgeranyltransferase</fullName>
    </recommendedName>
</protein>
<comment type="similarity">
    <text evidence="1 2">Belongs to the Rab GDI family.</text>
</comment>
<dbReference type="Gene3D" id="3.50.50.60">
    <property type="entry name" value="FAD/NAD(P)-binding domain"/>
    <property type="match status" value="1"/>
</dbReference>
<dbReference type="GO" id="GO:0007264">
    <property type="term" value="P:small GTPase-mediated signal transduction"/>
    <property type="evidence" value="ECO:0007669"/>
    <property type="project" value="UniProtKB-UniRule"/>
</dbReference>
<dbReference type="InParanoid" id="A0A2K1QIU9"/>
<dbReference type="PANTHER" id="PTHR11787:SF4">
    <property type="entry name" value="CHM, RAB ESCORT PROTEIN 1"/>
    <property type="match status" value="1"/>
</dbReference>
<dbReference type="Gene3D" id="1.10.405.10">
    <property type="entry name" value="Guanine Nucleotide Dissociation Inhibitor, domain 1"/>
    <property type="match status" value="1"/>
</dbReference>
<dbReference type="GO" id="GO:0005968">
    <property type="term" value="C:Rab-protein geranylgeranyltransferase complex"/>
    <property type="evidence" value="ECO:0007669"/>
    <property type="project" value="TreeGrafter"/>
</dbReference>
<evidence type="ECO:0000256" key="1">
    <source>
        <dbReference type="ARBA" id="ARBA00005593"/>
    </source>
</evidence>
<dbReference type="Gene3D" id="3.30.519.10">
    <property type="entry name" value="Guanine Nucleotide Dissociation Inhibitor, domain 2"/>
    <property type="match status" value="1"/>
</dbReference>
<reference evidence="3 4" key="1">
    <citation type="submission" date="2017-06" db="EMBL/GenBank/DDBJ databases">
        <title>Draft genome sequence of a variant of Elsinoe murrayae.</title>
        <authorList>
            <person name="Cheng Q."/>
        </authorList>
    </citation>
    <scope>NUCLEOTIDE SEQUENCE [LARGE SCALE GENOMIC DNA]</scope>
    <source>
        <strain evidence="3 4">CQ-2017a</strain>
    </source>
</reference>
<evidence type="ECO:0000313" key="3">
    <source>
        <dbReference type="EMBL" id="PNS14819.1"/>
    </source>
</evidence>
<dbReference type="OrthoDB" id="1923006at2759"/>
<evidence type="ECO:0000256" key="2">
    <source>
        <dbReference type="PIRNR" id="PIRNR037514"/>
    </source>
</evidence>
<dbReference type="GO" id="GO:0005634">
    <property type="term" value="C:nucleus"/>
    <property type="evidence" value="ECO:0007669"/>
    <property type="project" value="TreeGrafter"/>
</dbReference>
<organism evidence="3 4">
    <name type="scientific">Sphaceloma murrayae</name>
    <dbReference type="NCBI Taxonomy" id="2082308"/>
    <lineage>
        <taxon>Eukaryota</taxon>
        <taxon>Fungi</taxon>
        <taxon>Dikarya</taxon>
        <taxon>Ascomycota</taxon>
        <taxon>Pezizomycotina</taxon>
        <taxon>Dothideomycetes</taxon>
        <taxon>Dothideomycetidae</taxon>
        <taxon>Myriangiales</taxon>
        <taxon>Elsinoaceae</taxon>
        <taxon>Sphaceloma</taxon>
    </lineage>
</organism>
<dbReference type="PANTHER" id="PTHR11787">
    <property type="entry name" value="RAB GDP-DISSOCIATION INHIBITOR"/>
    <property type="match status" value="1"/>
</dbReference>
<dbReference type="AlphaFoldDB" id="A0A2K1QIU9"/>
<dbReference type="InterPro" id="IPR036188">
    <property type="entry name" value="FAD/NAD-bd_sf"/>
</dbReference>
<keyword evidence="4" id="KW-1185">Reference proteome</keyword>
<proteinExistence type="inferred from homology"/>
<comment type="caution">
    <text evidence="3">The sequence shown here is derived from an EMBL/GenBank/DDBJ whole genome shotgun (WGS) entry which is preliminary data.</text>
</comment>
<dbReference type="GO" id="GO:0005829">
    <property type="term" value="C:cytosol"/>
    <property type="evidence" value="ECO:0007669"/>
    <property type="project" value="TreeGrafter"/>
</dbReference>
<gene>
    <name evidence="3" type="ORF">CAC42_2048</name>
</gene>
<sequence>MSASMDTLDGSSWDVVIAGTGLQPALLALALSRSDQKVLHLDSNDYYGGREAALSIPEFETWVDKTNRCGSASPCANASIDKHDSDGRTGLTSTRGYSLSLTPTLLYTRSALLTALVSSKAHEQLEFLAVGNWFVHQASAGVDDASNEYGLLRVPNGREDIFSSPALSLRAKSALVRFLRFVVAYQDEENQETLATWNDEPFADFLTKKFKIQEEYHGPLFALSMSSEPDAKVITQSALASIHRHLTSMGIFGAGFSAVLPKYGGLSEVIQVACRAAAVGGTVYVLNRSIQRIGSDPKGTKEPSIQIQLEGEETVTTRHFINTSYQLPAPDETPVEEGTLYSRSISVVDSRLTLLFPAGPEGSPPPSAAVVVYPSGSVTLTEGSTSNDHPIHLLVHSADTGECPQGKCIVYAMTAQGLSVSSAFLDRAVGHLLASVQEDPLPSVAWSVEYEARTPSTGPAVIVNEQLTGLHRFVEAPSHPVFDDRVIDTVRQAWHTITGESEETFLHFGDRNVEPDEDALDT</sequence>
<dbReference type="PRINTS" id="PR00891">
    <property type="entry name" value="RABGDIREP"/>
</dbReference>
<dbReference type="GO" id="GO:0005092">
    <property type="term" value="F:GDP-dissociation inhibitor activity"/>
    <property type="evidence" value="ECO:0007669"/>
    <property type="project" value="UniProtKB-UniRule"/>
</dbReference>
<dbReference type="GO" id="GO:0016192">
    <property type="term" value="P:vesicle-mediated transport"/>
    <property type="evidence" value="ECO:0007669"/>
    <property type="project" value="TreeGrafter"/>
</dbReference>